<protein>
    <submittedName>
        <fullName evidence="2">Uncharacterized protein</fullName>
    </submittedName>
</protein>
<evidence type="ECO:0000256" key="1">
    <source>
        <dbReference type="SAM" id="MobiDB-lite"/>
    </source>
</evidence>
<dbReference type="Proteomes" id="UP000032180">
    <property type="component" value="Chromosome 5"/>
</dbReference>
<evidence type="ECO:0000313" key="3">
    <source>
        <dbReference type="Proteomes" id="UP000032180"/>
    </source>
</evidence>
<dbReference type="Gramene" id="LPERR05G17030.3">
    <property type="protein sequence ID" value="LPERR05G17030.3"/>
    <property type="gene ID" value="LPERR05G17030"/>
</dbReference>
<name>A0A0D9WI23_9ORYZ</name>
<reference evidence="2 3" key="1">
    <citation type="submission" date="2012-08" db="EMBL/GenBank/DDBJ databases">
        <title>Oryza genome evolution.</title>
        <authorList>
            <person name="Wing R.A."/>
        </authorList>
    </citation>
    <scope>NUCLEOTIDE SEQUENCE</scope>
</reference>
<reference evidence="3" key="2">
    <citation type="submission" date="2013-12" db="EMBL/GenBank/DDBJ databases">
        <authorList>
            <person name="Yu Y."/>
            <person name="Lee S."/>
            <person name="de Baynast K."/>
            <person name="Wissotski M."/>
            <person name="Liu L."/>
            <person name="Talag J."/>
            <person name="Goicoechea J."/>
            <person name="Angelova A."/>
            <person name="Jetty R."/>
            <person name="Kudrna D."/>
            <person name="Golser W."/>
            <person name="Rivera L."/>
            <person name="Zhang J."/>
            <person name="Wing R."/>
        </authorList>
    </citation>
    <scope>NUCLEOTIDE SEQUENCE</scope>
</reference>
<evidence type="ECO:0000313" key="2">
    <source>
        <dbReference type="EnsemblPlants" id="LPERR05G17030.3"/>
    </source>
</evidence>
<accession>A0A0D9WI23</accession>
<feature type="region of interest" description="Disordered" evidence="1">
    <location>
        <begin position="20"/>
        <end position="45"/>
    </location>
</feature>
<dbReference type="AlphaFoldDB" id="A0A0D9WI23"/>
<sequence>MVKSPPLSVFQIEGTRQQASSRAVGWPPCGGGGGDSGSSLLPATASSVPSVRRACGLGRRWKGGKV</sequence>
<dbReference type="HOGENOM" id="CLU_2834823_0_0_1"/>
<organism evidence="2 3">
    <name type="scientific">Leersia perrieri</name>
    <dbReference type="NCBI Taxonomy" id="77586"/>
    <lineage>
        <taxon>Eukaryota</taxon>
        <taxon>Viridiplantae</taxon>
        <taxon>Streptophyta</taxon>
        <taxon>Embryophyta</taxon>
        <taxon>Tracheophyta</taxon>
        <taxon>Spermatophyta</taxon>
        <taxon>Magnoliopsida</taxon>
        <taxon>Liliopsida</taxon>
        <taxon>Poales</taxon>
        <taxon>Poaceae</taxon>
        <taxon>BOP clade</taxon>
        <taxon>Oryzoideae</taxon>
        <taxon>Oryzeae</taxon>
        <taxon>Oryzinae</taxon>
        <taxon>Leersia</taxon>
    </lineage>
</organism>
<reference evidence="2" key="3">
    <citation type="submission" date="2015-04" db="UniProtKB">
        <authorList>
            <consortium name="EnsemblPlants"/>
        </authorList>
    </citation>
    <scope>IDENTIFICATION</scope>
</reference>
<dbReference type="EnsemblPlants" id="LPERR05G17030.3">
    <property type="protein sequence ID" value="LPERR05G17030.3"/>
    <property type="gene ID" value="LPERR05G17030"/>
</dbReference>
<keyword evidence="3" id="KW-1185">Reference proteome</keyword>
<proteinExistence type="predicted"/>